<dbReference type="RefSeq" id="WP_227178558.1">
    <property type="nucleotide sequence ID" value="NZ_JAJBZT010000002.1"/>
</dbReference>
<feature type="transmembrane region" description="Helical" evidence="1">
    <location>
        <begin position="7"/>
        <end position="30"/>
    </location>
</feature>
<keyword evidence="1" id="KW-1133">Transmembrane helix</keyword>
<feature type="transmembrane region" description="Helical" evidence="1">
    <location>
        <begin position="99"/>
        <end position="119"/>
    </location>
</feature>
<dbReference type="Proteomes" id="UP001165395">
    <property type="component" value="Unassembled WGS sequence"/>
</dbReference>
<sequence>MKPIQWIATIVGIVQLVLGALYLLAPHQLLGWMGHSTVAADIAYPLGMLSARFLVYGVLMLVAAKQPAQHRSLLQGMIWIQVVDLAVGVFYTANGSVSWHLSAFPMFNAALIIGLLQLWMPKSAKTSPSLSQANA</sequence>
<keyword evidence="1" id="KW-0472">Membrane</keyword>
<organism evidence="2 3">
    <name type="scientific">Leeia speluncae</name>
    <dbReference type="NCBI Taxonomy" id="2884804"/>
    <lineage>
        <taxon>Bacteria</taxon>
        <taxon>Pseudomonadati</taxon>
        <taxon>Pseudomonadota</taxon>
        <taxon>Betaproteobacteria</taxon>
        <taxon>Neisseriales</taxon>
        <taxon>Leeiaceae</taxon>
        <taxon>Leeia</taxon>
    </lineage>
</organism>
<gene>
    <name evidence="2" type="ORF">LIN78_03565</name>
</gene>
<dbReference type="EMBL" id="JAJBZT010000002">
    <property type="protein sequence ID" value="MCB6182629.1"/>
    <property type="molecule type" value="Genomic_DNA"/>
</dbReference>
<evidence type="ECO:0000313" key="2">
    <source>
        <dbReference type="EMBL" id="MCB6182629.1"/>
    </source>
</evidence>
<proteinExistence type="predicted"/>
<feature type="transmembrane region" description="Helical" evidence="1">
    <location>
        <begin position="76"/>
        <end position="93"/>
    </location>
</feature>
<keyword evidence="3" id="KW-1185">Reference proteome</keyword>
<evidence type="ECO:0000256" key="1">
    <source>
        <dbReference type="SAM" id="Phobius"/>
    </source>
</evidence>
<evidence type="ECO:0000313" key="3">
    <source>
        <dbReference type="Proteomes" id="UP001165395"/>
    </source>
</evidence>
<accession>A0ABS8D378</accession>
<name>A0ABS8D378_9NEIS</name>
<comment type="caution">
    <text evidence="2">The sequence shown here is derived from an EMBL/GenBank/DDBJ whole genome shotgun (WGS) entry which is preliminary data.</text>
</comment>
<feature type="transmembrane region" description="Helical" evidence="1">
    <location>
        <begin position="42"/>
        <end position="64"/>
    </location>
</feature>
<reference evidence="2" key="1">
    <citation type="submission" date="2021-10" db="EMBL/GenBank/DDBJ databases">
        <title>The complete genome sequence of Leeia sp. TBRC 13508.</title>
        <authorList>
            <person name="Charoenyingcharoen P."/>
            <person name="Yukphan P."/>
        </authorList>
    </citation>
    <scope>NUCLEOTIDE SEQUENCE</scope>
    <source>
        <strain evidence="2">TBRC 13508</strain>
    </source>
</reference>
<protein>
    <submittedName>
        <fullName evidence="2">Uncharacterized protein</fullName>
    </submittedName>
</protein>
<keyword evidence="1" id="KW-0812">Transmembrane</keyword>